<reference evidence="4" key="1">
    <citation type="journal article" date="2019" name="Int. J. Syst. Evol. Microbiol.">
        <title>The Global Catalogue of Microorganisms (GCM) 10K type strain sequencing project: providing services to taxonomists for standard genome sequencing and annotation.</title>
        <authorList>
            <consortium name="The Broad Institute Genomics Platform"/>
            <consortium name="The Broad Institute Genome Sequencing Center for Infectious Disease"/>
            <person name="Wu L."/>
            <person name="Ma J."/>
        </authorList>
    </citation>
    <scope>NUCLEOTIDE SEQUENCE [LARGE SCALE GENOMIC DNA]</scope>
    <source>
        <strain evidence="4">CCUG 60023</strain>
    </source>
</reference>
<dbReference type="Proteomes" id="UP001597101">
    <property type="component" value="Unassembled WGS sequence"/>
</dbReference>
<accession>A0ABW3FBW6</accession>
<dbReference type="Pfam" id="PF01381">
    <property type="entry name" value="HTH_3"/>
    <property type="match status" value="1"/>
</dbReference>
<dbReference type="InterPro" id="IPR010982">
    <property type="entry name" value="Lambda_DNA-bd_dom_sf"/>
</dbReference>
<dbReference type="InterPro" id="IPR001387">
    <property type="entry name" value="Cro/C1-type_HTH"/>
</dbReference>
<keyword evidence="4" id="KW-1185">Reference proteome</keyword>
<feature type="domain" description="HTH cro/C1-type" evidence="2">
    <location>
        <begin position="19"/>
        <end position="73"/>
    </location>
</feature>
<feature type="compositionally biased region" description="Polar residues" evidence="1">
    <location>
        <begin position="109"/>
        <end position="128"/>
    </location>
</feature>
<dbReference type="Gene3D" id="1.10.260.40">
    <property type="entry name" value="lambda repressor-like DNA-binding domains"/>
    <property type="match status" value="1"/>
</dbReference>
<organism evidence="3 4">
    <name type="scientific">Pseudahrensia aquimaris</name>
    <dbReference type="NCBI Taxonomy" id="744461"/>
    <lineage>
        <taxon>Bacteria</taxon>
        <taxon>Pseudomonadati</taxon>
        <taxon>Pseudomonadota</taxon>
        <taxon>Alphaproteobacteria</taxon>
        <taxon>Hyphomicrobiales</taxon>
        <taxon>Ahrensiaceae</taxon>
        <taxon>Pseudahrensia</taxon>
    </lineage>
</organism>
<dbReference type="SMART" id="SM00530">
    <property type="entry name" value="HTH_XRE"/>
    <property type="match status" value="1"/>
</dbReference>
<evidence type="ECO:0000313" key="3">
    <source>
        <dbReference type="EMBL" id="MFD0915962.1"/>
    </source>
</evidence>
<sequence>MSEMLINQTEDRDTLGGRISRAREAAGLSLNDLARNVGVTRKTIEGWETDALEPRSNRLNSLAGVLGVSPTWLLQGIGTAPRGEVEDEEMKILQAQIAKLEATARDMSEQLSSVRKSLEALSTSRGDD</sequence>
<dbReference type="PROSITE" id="PS50943">
    <property type="entry name" value="HTH_CROC1"/>
    <property type="match status" value="1"/>
</dbReference>
<dbReference type="CDD" id="cd00093">
    <property type="entry name" value="HTH_XRE"/>
    <property type="match status" value="1"/>
</dbReference>
<dbReference type="RefSeq" id="WP_377211801.1">
    <property type="nucleotide sequence ID" value="NZ_JBHTJV010000003.1"/>
</dbReference>
<proteinExistence type="predicted"/>
<evidence type="ECO:0000256" key="1">
    <source>
        <dbReference type="SAM" id="MobiDB-lite"/>
    </source>
</evidence>
<dbReference type="SUPFAM" id="SSF47413">
    <property type="entry name" value="lambda repressor-like DNA-binding domains"/>
    <property type="match status" value="1"/>
</dbReference>
<evidence type="ECO:0000259" key="2">
    <source>
        <dbReference type="PROSITE" id="PS50943"/>
    </source>
</evidence>
<gene>
    <name evidence="3" type="ORF">ACFQ14_06040</name>
</gene>
<protein>
    <submittedName>
        <fullName evidence="3">Helix-turn-helix domain-containing protein</fullName>
    </submittedName>
</protein>
<evidence type="ECO:0000313" key="4">
    <source>
        <dbReference type="Proteomes" id="UP001597101"/>
    </source>
</evidence>
<dbReference type="EMBL" id="JBHTJV010000003">
    <property type="protein sequence ID" value="MFD0915962.1"/>
    <property type="molecule type" value="Genomic_DNA"/>
</dbReference>
<comment type="caution">
    <text evidence="3">The sequence shown here is derived from an EMBL/GenBank/DDBJ whole genome shotgun (WGS) entry which is preliminary data.</text>
</comment>
<feature type="region of interest" description="Disordered" evidence="1">
    <location>
        <begin position="106"/>
        <end position="128"/>
    </location>
</feature>
<name>A0ABW3FBW6_9HYPH</name>